<name>A0ABZ1N9Z6_9NOCA</name>
<organism evidence="4 5">
    <name type="scientific">Nocardia salmonicida</name>
    <dbReference type="NCBI Taxonomy" id="53431"/>
    <lineage>
        <taxon>Bacteria</taxon>
        <taxon>Bacillati</taxon>
        <taxon>Actinomycetota</taxon>
        <taxon>Actinomycetes</taxon>
        <taxon>Mycobacteriales</taxon>
        <taxon>Nocardiaceae</taxon>
        <taxon>Nocardia</taxon>
    </lineage>
</organism>
<sequence length="252" mass="25235">MNFRRTTAAAALVIGAMTVAMGTAHAEEAPQDIKYSVKLVDKTVVATVKNGTFSIVEQAGETPEAPKTKIAEIKDTRGDVVVAVPIAFSFNGAEVPTKAEVVKDSTVLELTPEKPAGVNIAANQQVGVKPVLKAAPIASAQENQKAINDFAGKFSIGTAIGTFVGSAIGALVGCIAGGIVGVGVFSVPLCMGGIVGGAAIGGVVGMIAIGGPTMMVAGIELLNVMQAADGTSVWAEKQQAVTAPAPQAAPAN</sequence>
<keyword evidence="1" id="KW-0812">Transmembrane</keyword>
<evidence type="ECO:0000313" key="4">
    <source>
        <dbReference type="EMBL" id="WTY36755.1"/>
    </source>
</evidence>
<feature type="signal peptide" evidence="2">
    <location>
        <begin position="1"/>
        <end position="26"/>
    </location>
</feature>
<feature type="transmembrane region" description="Helical" evidence="1">
    <location>
        <begin position="194"/>
        <end position="219"/>
    </location>
</feature>
<keyword evidence="5" id="KW-1185">Reference proteome</keyword>
<dbReference type="Pfam" id="PF26059">
    <property type="entry name" value="DUF8020"/>
    <property type="match status" value="1"/>
</dbReference>
<evidence type="ECO:0000313" key="5">
    <source>
        <dbReference type="Proteomes" id="UP001621418"/>
    </source>
</evidence>
<protein>
    <recommendedName>
        <fullName evidence="3">DUF8020 domain-containing protein</fullName>
    </recommendedName>
</protein>
<gene>
    <name evidence="4" type="ORF">OG308_02320</name>
</gene>
<keyword evidence="1" id="KW-1133">Transmembrane helix</keyword>
<dbReference type="Proteomes" id="UP001621418">
    <property type="component" value="Chromosome"/>
</dbReference>
<feature type="domain" description="DUF8020" evidence="3">
    <location>
        <begin position="33"/>
        <end position="113"/>
    </location>
</feature>
<proteinExistence type="predicted"/>
<dbReference type="InterPro" id="IPR058333">
    <property type="entry name" value="DUF8020"/>
</dbReference>
<dbReference type="RefSeq" id="WP_364657344.1">
    <property type="nucleotide sequence ID" value="NZ_CP109527.1"/>
</dbReference>
<keyword evidence="1" id="KW-0472">Membrane</keyword>
<evidence type="ECO:0000256" key="1">
    <source>
        <dbReference type="SAM" id="Phobius"/>
    </source>
</evidence>
<keyword evidence="2" id="KW-0732">Signal</keyword>
<feature type="chain" id="PRO_5045741874" description="DUF8020 domain-containing protein" evidence="2">
    <location>
        <begin position="27"/>
        <end position="252"/>
    </location>
</feature>
<feature type="transmembrane region" description="Helical" evidence="1">
    <location>
        <begin position="163"/>
        <end position="187"/>
    </location>
</feature>
<evidence type="ECO:0000256" key="2">
    <source>
        <dbReference type="SAM" id="SignalP"/>
    </source>
</evidence>
<accession>A0ABZ1N9Z6</accession>
<reference evidence="4 5" key="1">
    <citation type="submission" date="2022-10" db="EMBL/GenBank/DDBJ databases">
        <title>The complete genomes of actinobacterial strains from the NBC collection.</title>
        <authorList>
            <person name="Joergensen T.S."/>
            <person name="Alvarez Arevalo M."/>
            <person name="Sterndorff E.B."/>
            <person name="Faurdal D."/>
            <person name="Vuksanovic O."/>
            <person name="Mourched A.-S."/>
            <person name="Charusanti P."/>
            <person name="Shaw S."/>
            <person name="Blin K."/>
            <person name="Weber T."/>
        </authorList>
    </citation>
    <scope>NUCLEOTIDE SEQUENCE [LARGE SCALE GENOMIC DNA]</scope>
    <source>
        <strain evidence="4 5">NBC_01413</strain>
    </source>
</reference>
<dbReference type="EMBL" id="CP109527">
    <property type="protein sequence ID" value="WTY36755.1"/>
    <property type="molecule type" value="Genomic_DNA"/>
</dbReference>
<evidence type="ECO:0000259" key="3">
    <source>
        <dbReference type="Pfam" id="PF26059"/>
    </source>
</evidence>